<evidence type="ECO:0000313" key="2">
    <source>
        <dbReference type="EMBL" id="MDR6212994.1"/>
    </source>
</evidence>
<keyword evidence="1" id="KW-1133">Transmembrane helix</keyword>
<evidence type="ECO:0000313" key="3">
    <source>
        <dbReference type="Proteomes" id="UP001267710"/>
    </source>
</evidence>
<protein>
    <submittedName>
        <fullName evidence="2">RNA-binding Zn-ribbon protein involved in translation (DUF1610 family)</fullName>
    </submittedName>
</protein>
<keyword evidence="1" id="KW-0812">Transmembrane</keyword>
<accession>A0ABU1I9P5</accession>
<feature type="transmembrane region" description="Helical" evidence="1">
    <location>
        <begin position="53"/>
        <end position="71"/>
    </location>
</feature>
<dbReference type="RefSeq" id="WP_309826118.1">
    <property type="nucleotide sequence ID" value="NZ_JAVIZX010000001.1"/>
</dbReference>
<organism evidence="2 3">
    <name type="scientific">Paracidovorax wautersii</name>
    <dbReference type="NCBI Taxonomy" id="1177982"/>
    <lineage>
        <taxon>Bacteria</taxon>
        <taxon>Pseudomonadati</taxon>
        <taxon>Pseudomonadota</taxon>
        <taxon>Betaproteobacteria</taxon>
        <taxon>Burkholderiales</taxon>
        <taxon>Comamonadaceae</taxon>
        <taxon>Paracidovorax</taxon>
    </lineage>
</organism>
<keyword evidence="3" id="KW-1185">Reference proteome</keyword>
<sequence>MQGAERKAMVFCRGCGRELHETAATCPHCGAAQGAAVARRDHAPGASEPGGTLWLPVPALVCGVVAALAMLDDTAWDADTVRGLLFLSGVALVLGISGVATQTRGRGMSIAGIVLGAIGLLGALGASVH</sequence>
<dbReference type="EMBL" id="JAVIZX010000001">
    <property type="protein sequence ID" value="MDR6212994.1"/>
    <property type="molecule type" value="Genomic_DNA"/>
</dbReference>
<gene>
    <name evidence="2" type="ORF">QE399_000683</name>
</gene>
<feature type="transmembrane region" description="Helical" evidence="1">
    <location>
        <begin position="83"/>
        <end position="101"/>
    </location>
</feature>
<proteinExistence type="predicted"/>
<keyword evidence="1" id="KW-0472">Membrane</keyword>
<dbReference type="Proteomes" id="UP001267710">
    <property type="component" value="Unassembled WGS sequence"/>
</dbReference>
<comment type="caution">
    <text evidence="2">The sequence shown here is derived from an EMBL/GenBank/DDBJ whole genome shotgun (WGS) entry which is preliminary data.</text>
</comment>
<feature type="transmembrane region" description="Helical" evidence="1">
    <location>
        <begin position="107"/>
        <end position="128"/>
    </location>
</feature>
<name>A0ABU1I9P5_9BURK</name>
<reference evidence="2 3" key="1">
    <citation type="submission" date="2023-08" db="EMBL/GenBank/DDBJ databases">
        <title>Functional and genomic diversity of the sorghum phyllosphere microbiome.</title>
        <authorList>
            <person name="Shade A."/>
        </authorList>
    </citation>
    <scope>NUCLEOTIDE SEQUENCE [LARGE SCALE GENOMIC DNA]</scope>
    <source>
        <strain evidence="2 3">SORGH_AS_0335</strain>
    </source>
</reference>
<evidence type="ECO:0000256" key="1">
    <source>
        <dbReference type="SAM" id="Phobius"/>
    </source>
</evidence>